<gene>
    <name evidence="2" type="ORF">MAR_026618</name>
</gene>
<comment type="similarity">
    <text evidence="1">Belongs to the short-chain dehydrogenases/reductases (SDR) family.</text>
</comment>
<dbReference type="Gene3D" id="3.40.50.720">
    <property type="entry name" value="NAD(P)-binding Rossmann-like Domain"/>
    <property type="match status" value="1"/>
</dbReference>
<evidence type="ECO:0000256" key="1">
    <source>
        <dbReference type="ARBA" id="ARBA00006484"/>
    </source>
</evidence>
<dbReference type="PRINTS" id="PR00080">
    <property type="entry name" value="SDRFAMILY"/>
</dbReference>
<dbReference type="EMBL" id="CP111019">
    <property type="protein sequence ID" value="WAR12438.1"/>
    <property type="molecule type" value="Genomic_DNA"/>
</dbReference>
<keyword evidence="3" id="KW-1185">Reference proteome</keyword>
<proteinExistence type="inferred from homology"/>
<dbReference type="SUPFAM" id="SSF51735">
    <property type="entry name" value="NAD(P)-binding Rossmann-fold domains"/>
    <property type="match status" value="1"/>
</dbReference>
<dbReference type="PRINTS" id="PR00081">
    <property type="entry name" value="GDHRDH"/>
</dbReference>
<reference evidence="2" key="1">
    <citation type="submission" date="2022-11" db="EMBL/GenBank/DDBJ databases">
        <title>Centuries of genome instability and evolution in soft-shell clam transmissible cancer (bioRxiv).</title>
        <authorList>
            <person name="Hart S.F.M."/>
            <person name="Yonemitsu M.A."/>
            <person name="Giersch R.M."/>
            <person name="Beal B.F."/>
            <person name="Arriagada G."/>
            <person name="Davis B.W."/>
            <person name="Ostrander E.A."/>
            <person name="Goff S.P."/>
            <person name="Metzger M.J."/>
        </authorList>
    </citation>
    <scope>NUCLEOTIDE SEQUENCE</scope>
    <source>
        <strain evidence="2">MELC-2E11</strain>
        <tissue evidence="2">Siphon/mantle</tissue>
    </source>
</reference>
<name>A0ABY7ER56_MYAAR</name>
<dbReference type="PANTHER" id="PTHR43943:SF2">
    <property type="entry name" value="DEHYDROGENASE_REDUCTASE 4"/>
    <property type="match status" value="1"/>
</dbReference>
<organism evidence="2 3">
    <name type="scientific">Mya arenaria</name>
    <name type="common">Soft-shell clam</name>
    <dbReference type="NCBI Taxonomy" id="6604"/>
    <lineage>
        <taxon>Eukaryota</taxon>
        <taxon>Metazoa</taxon>
        <taxon>Spiralia</taxon>
        <taxon>Lophotrochozoa</taxon>
        <taxon>Mollusca</taxon>
        <taxon>Bivalvia</taxon>
        <taxon>Autobranchia</taxon>
        <taxon>Heteroconchia</taxon>
        <taxon>Euheterodonta</taxon>
        <taxon>Imparidentia</taxon>
        <taxon>Neoheterodontei</taxon>
        <taxon>Myida</taxon>
        <taxon>Myoidea</taxon>
        <taxon>Myidae</taxon>
        <taxon>Mya</taxon>
    </lineage>
</organism>
<dbReference type="Proteomes" id="UP001164746">
    <property type="component" value="Chromosome 8"/>
</dbReference>
<evidence type="ECO:0000313" key="3">
    <source>
        <dbReference type="Proteomes" id="UP001164746"/>
    </source>
</evidence>
<dbReference type="InterPro" id="IPR002347">
    <property type="entry name" value="SDR_fam"/>
</dbReference>
<accession>A0ABY7ER56</accession>
<evidence type="ECO:0000313" key="2">
    <source>
        <dbReference type="EMBL" id="WAR12438.1"/>
    </source>
</evidence>
<dbReference type="PANTHER" id="PTHR43943">
    <property type="entry name" value="DEHYDROGENASE/REDUCTASE (SDR FAMILY) MEMBER 4"/>
    <property type="match status" value="1"/>
</dbReference>
<dbReference type="Pfam" id="PF13561">
    <property type="entry name" value="adh_short_C2"/>
    <property type="match status" value="1"/>
</dbReference>
<dbReference type="InterPro" id="IPR036291">
    <property type="entry name" value="NAD(P)-bd_dom_sf"/>
</dbReference>
<sequence>MSPDDRSVLMASRPDFADSQSVFKVFSTFSSSIFTFRMLSSNSFSRSSRIGLSIAERLATEGAAVMVSSRKQANVDKAVGDLRKKGLKVAGIVCHVAKPDHRTRLIEKTVAEFGGLDLLVSNAAVNPIFGPILNATEDAWEKIFDVNVKATFFLIKEAVPYMEKRGGGSVVIVSSQAGYSPSEMMGPYSISKTALLGMTKALVPQLSASNIRLWKNEFSASVRDQVPLKRFARSEECAGVVSFLLSDDASYVTGETVTITGGMPNRL</sequence>
<protein>
    <submittedName>
        <fullName evidence="2">DHRS4-like protein</fullName>
    </submittedName>
</protein>